<dbReference type="NCBIfam" id="NF009239">
    <property type="entry name" value="PRK12595.1"/>
    <property type="match status" value="1"/>
</dbReference>
<proteinExistence type="predicted"/>
<dbReference type="Pfam" id="PF18152">
    <property type="entry name" value="DAHP_snth_FXD"/>
    <property type="match status" value="1"/>
</dbReference>
<dbReference type="NCBIfam" id="NF006421">
    <property type="entry name" value="PRK08673.1"/>
    <property type="match status" value="1"/>
</dbReference>
<dbReference type="OrthoDB" id="9780456at2"/>
<dbReference type="GO" id="GO:0003849">
    <property type="term" value="F:3-deoxy-7-phosphoheptulonate synthase activity"/>
    <property type="evidence" value="ECO:0007669"/>
    <property type="project" value="UniProtKB-EC"/>
</dbReference>
<dbReference type="PANTHER" id="PTHR43018">
    <property type="entry name" value="PHOSPHO-2-DEHYDRO-3-DEOXYHEPTONATE ALDOLASE"/>
    <property type="match status" value="1"/>
</dbReference>
<dbReference type="GO" id="GO:0016832">
    <property type="term" value="F:aldehyde-lyase activity"/>
    <property type="evidence" value="ECO:0007669"/>
    <property type="project" value="InterPro"/>
</dbReference>
<keyword evidence="1 4" id="KW-0808">Transferase</keyword>
<dbReference type="Gene3D" id="3.20.20.70">
    <property type="entry name" value="Aldolase class I"/>
    <property type="match status" value="1"/>
</dbReference>
<evidence type="ECO:0000259" key="2">
    <source>
        <dbReference type="Pfam" id="PF00793"/>
    </source>
</evidence>
<protein>
    <submittedName>
        <fullName evidence="4">3-deoxy-7-phosphoheptulonate synthase</fullName>
        <ecNumber evidence="4">2.5.1.54</ecNumber>
    </submittedName>
</protein>
<reference evidence="4 5" key="1">
    <citation type="submission" date="2015-09" db="EMBL/GenBank/DDBJ databases">
        <authorList>
            <consortium name="Pathogen Informatics"/>
        </authorList>
    </citation>
    <scope>NUCLEOTIDE SEQUENCE [LARGE SCALE GENOMIC DNA]</scope>
    <source>
        <strain evidence="4 5">2789STDY5834856</strain>
    </source>
</reference>
<dbReference type="NCBIfam" id="TIGR01361">
    <property type="entry name" value="DAHP_synth_Bsub"/>
    <property type="match status" value="1"/>
</dbReference>
<dbReference type="RefSeq" id="WP_055264539.1">
    <property type="nucleotide sequence ID" value="NZ_CABIXQ010000005.1"/>
</dbReference>
<gene>
    <name evidence="4" type="primary">aroF_1</name>
    <name evidence="4" type="ORF">ERS852471_01007</name>
</gene>
<name>A0A174CIR0_9CLOT</name>
<dbReference type="AlphaFoldDB" id="A0A174CIR0"/>
<feature type="domain" description="DAHP synthase ferredoxin-like" evidence="3">
    <location>
        <begin position="1"/>
        <end position="66"/>
    </location>
</feature>
<dbReference type="EC" id="2.5.1.54" evidence="4"/>
<dbReference type="InterPro" id="IPR041071">
    <property type="entry name" value="DAHP_snth_FXD"/>
</dbReference>
<dbReference type="SUPFAM" id="SSF51569">
    <property type="entry name" value="Aldolase"/>
    <property type="match status" value="1"/>
</dbReference>
<dbReference type="InterPro" id="IPR052899">
    <property type="entry name" value="Class-I_DAHP_synthase"/>
</dbReference>
<dbReference type="EMBL" id="CYZX01000005">
    <property type="protein sequence ID" value="CUO12827.1"/>
    <property type="molecule type" value="Genomic_DNA"/>
</dbReference>
<evidence type="ECO:0000256" key="1">
    <source>
        <dbReference type="ARBA" id="ARBA00022679"/>
    </source>
</evidence>
<sequence>MIVVMNPNVTDSDIDIVKKELESKGLSVHLSQGSTYCIIGIVGDASNIDPDKLLTFDGVDKVLKVQHPFKKANRLFKPEDSIVKVENTLVGGNNLGVMAGPCSVESEEQIIDIAKKVKASGANFLRGGAFKPRTSPYSFQGLELEGLRLLKLAKKETGLPIVTEIMSTDYIDDFVREVDVIQVGARNMQNFDLLKQLGKTNKPILLKRGLSATIEEWLMSAEYIMAGGNENIILCERGIRTYEGYTRNTLDLSAVPVVKRLSHLPIIVDPSHAAGYWYLVEPLAKAAIAAGADGLMIEVHNNPQCALSDGQQSIKPESFDQLMKKIKVLAEMEGKRI</sequence>
<dbReference type="Pfam" id="PF00793">
    <property type="entry name" value="DAHP_synth_1"/>
    <property type="match status" value="1"/>
</dbReference>
<evidence type="ECO:0000313" key="4">
    <source>
        <dbReference type="EMBL" id="CUO12827.1"/>
    </source>
</evidence>
<dbReference type="InterPro" id="IPR006268">
    <property type="entry name" value="DAHP_syn_2"/>
</dbReference>
<dbReference type="Gene3D" id="3.30.70.1140">
    <property type="entry name" value="Phospho-2-dehydro-3-deoxyheptonate aldolase, domain 1"/>
    <property type="match status" value="1"/>
</dbReference>
<organism evidence="4 5">
    <name type="scientific">Clostridium disporicum</name>
    <dbReference type="NCBI Taxonomy" id="84024"/>
    <lineage>
        <taxon>Bacteria</taxon>
        <taxon>Bacillati</taxon>
        <taxon>Bacillota</taxon>
        <taxon>Clostridia</taxon>
        <taxon>Eubacteriales</taxon>
        <taxon>Clostridiaceae</taxon>
        <taxon>Clostridium</taxon>
    </lineage>
</organism>
<dbReference type="Proteomes" id="UP000095594">
    <property type="component" value="Unassembled WGS sequence"/>
</dbReference>
<feature type="domain" description="DAHP synthetase I/KDSA" evidence="2">
    <location>
        <begin position="88"/>
        <end position="328"/>
    </location>
</feature>
<dbReference type="PANTHER" id="PTHR43018:SF2">
    <property type="entry name" value="PHOSPHO-2-DEHYDRO-3-DEOXYHEPTONATE ALDOLASE"/>
    <property type="match status" value="1"/>
</dbReference>
<evidence type="ECO:0000313" key="5">
    <source>
        <dbReference type="Proteomes" id="UP000095594"/>
    </source>
</evidence>
<dbReference type="InterPro" id="IPR013785">
    <property type="entry name" value="Aldolase_TIM"/>
</dbReference>
<evidence type="ECO:0000259" key="3">
    <source>
        <dbReference type="Pfam" id="PF18152"/>
    </source>
</evidence>
<accession>A0A174CIR0</accession>
<dbReference type="InterPro" id="IPR006218">
    <property type="entry name" value="DAHP1/KDSA"/>
</dbReference>
<dbReference type="GO" id="GO:0009073">
    <property type="term" value="P:aromatic amino acid family biosynthetic process"/>
    <property type="evidence" value="ECO:0007669"/>
    <property type="project" value="InterPro"/>
</dbReference>